<keyword evidence="4 12" id="KW-0001">2Fe-2S</keyword>
<evidence type="ECO:0000256" key="6">
    <source>
        <dbReference type="ARBA" id="ARBA00023002"/>
    </source>
</evidence>
<dbReference type="GO" id="GO:0071949">
    <property type="term" value="F:FAD binding"/>
    <property type="evidence" value="ECO:0007669"/>
    <property type="project" value="InterPro"/>
</dbReference>
<gene>
    <name evidence="15" type="primary">LOC106053189</name>
</gene>
<dbReference type="InterPro" id="IPR036683">
    <property type="entry name" value="CO_DH_flav_C_dom_sf"/>
</dbReference>
<dbReference type="InterPro" id="IPR012675">
    <property type="entry name" value="Beta-grasp_dom_sf"/>
</dbReference>
<dbReference type="GO" id="GO:0051537">
    <property type="term" value="F:2 iron, 2 sulfur cluster binding"/>
    <property type="evidence" value="ECO:0007669"/>
    <property type="project" value="UniProtKB-KW"/>
</dbReference>
<reference evidence="15" key="1">
    <citation type="submission" date="2025-08" db="UniProtKB">
        <authorList>
            <consortium name="RefSeq"/>
        </authorList>
    </citation>
    <scope>IDENTIFICATION</scope>
</reference>
<dbReference type="GO" id="GO:0016491">
    <property type="term" value="F:oxidoreductase activity"/>
    <property type="evidence" value="ECO:0007669"/>
    <property type="project" value="UniProtKB-KW"/>
</dbReference>
<evidence type="ECO:0000256" key="12">
    <source>
        <dbReference type="PIRSR" id="PIRSR000127-3"/>
    </source>
</evidence>
<feature type="binding site" evidence="12">
    <location>
        <position position="58"/>
    </location>
    <ligand>
        <name>[2Fe-2S] cluster</name>
        <dbReference type="ChEBI" id="CHEBI:190135"/>
        <label>1</label>
    </ligand>
</feature>
<dbReference type="InterPro" id="IPR002346">
    <property type="entry name" value="Mopterin_DH_FAD-bd"/>
</dbReference>
<feature type="binding site" evidence="12">
    <location>
        <position position="55"/>
    </location>
    <ligand>
        <name>[2Fe-2S] cluster</name>
        <dbReference type="ChEBI" id="CHEBI:190135"/>
        <label>1</label>
    </ligand>
</feature>
<dbReference type="PANTHER" id="PTHR11908">
    <property type="entry name" value="XANTHINE DEHYDROGENASE"/>
    <property type="match status" value="1"/>
</dbReference>
<evidence type="ECO:0000256" key="8">
    <source>
        <dbReference type="ARBA" id="ARBA00023014"/>
    </source>
</evidence>
<evidence type="ECO:0000256" key="7">
    <source>
        <dbReference type="ARBA" id="ARBA00023004"/>
    </source>
</evidence>
<dbReference type="InterPro" id="IPR036318">
    <property type="entry name" value="FAD-bd_PCMH-like_sf"/>
</dbReference>
<dbReference type="Pfam" id="PF01315">
    <property type="entry name" value="Ald_Xan_dh_C"/>
    <property type="match status" value="1"/>
</dbReference>
<dbReference type="InterPro" id="IPR036884">
    <property type="entry name" value="2Fe-2S-bd_dom_sf"/>
</dbReference>
<evidence type="ECO:0000313" key="15">
    <source>
        <dbReference type="RefSeq" id="XP_055877753.1"/>
    </source>
</evidence>
<feature type="active site" description="Proton acceptor" evidence="10">
    <location>
        <position position="1225"/>
    </location>
</feature>
<dbReference type="Pfam" id="PF00941">
    <property type="entry name" value="FAD_binding_5"/>
    <property type="match status" value="1"/>
</dbReference>
<dbReference type="SUPFAM" id="SSF56176">
    <property type="entry name" value="FAD-binding/transporter-associated domain-like"/>
    <property type="match status" value="1"/>
</dbReference>
<dbReference type="AlphaFoldDB" id="A0A9W2ZSA0"/>
<dbReference type="SUPFAM" id="SSF47741">
    <property type="entry name" value="CO dehydrogenase ISP C-domain like"/>
    <property type="match status" value="1"/>
</dbReference>
<dbReference type="Pfam" id="PF02738">
    <property type="entry name" value="MoCoBD_1"/>
    <property type="match status" value="1"/>
</dbReference>
<evidence type="ECO:0000256" key="2">
    <source>
        <dbReference type="ARBA" id="ARBA00006849"/>
    </source>
</evidence>
<dbReference type="Gene3D" id="1.10.150.120">
    <property type="entry name" value="[2Fe-2S]-binding domain"/>
    <property type="match status" value="1"/>
</dbReference>
<feature type="binding site" evidence="12">
    <location>
        <position position="776"/>
    </location>
    <ligand>
        <name>Mo-molybdopterin</name>
        <dbReference type="ChEBI" id="CHEBI:71302"/>
    </ligand>
    <ligandPart>
        <name>Mo</name>
        <dbReference type="ChEBI" id="CHEBI:28685"/>
    </ligandPart>
</feature>
<dbReference type="Gene3D" id="3.30.465.10">
    <property type="match status" value="1"/>
</dbReference>
<sequence length="1280" mass="141822">MLKSKPKDSTAIQFTVNGQKHIVNDDFPATYSLNDYIRDVAGLKGTKVMCREAGCGCCAVTVTHAPGGGKLETMSINSCLCPLYSVDGWQITTVEGIGNQKDGFHPIQERIAKFNGTQCGYCTPGFVMSMYGLLHQNPRPTQQEVEDSFDGHICRCTGYRSILDAMKSFATDSTTPGSQCLDIEDLSKHLCPKTGEVCQGKQSGESCSSRELNPFEIHLQESLWQRPSSLEQLGQIFLTNKTKKLRLLFGNTSTGIFKDEGPFNIYIDLHAIKDFYQYQETPSSVIFGANTTLTKLKEYMKELQTKPGYGFCARVVRHLKVLASVLVRNAGCIAGNLMIKKNHPEFPSDLFTILESLGAAIGIFDSETNSTNKYSLLEFLHQVNMENKAVAFIELPKQESSTFFRSFKITPRWQNAHAYVNAAFKFDVDGKTIKSNPSIVFGGISKDMIHATKTETFIQGKELNDSVLKEALKILEAELNPATDYPLVASAKYRKDLAINLLYKTLLELYKPNDLKLQSGAESIERSLSSGLQTFQEKSSEFPLKQAIPKLEAPLQASGETFYTNDIEAFKRELHGAFVTSTIASGNIEEVDLTEALATPGVVRYISVADIPKGGVNDFMSCSVLPMCPEEVFASKEISYAGQAIGLILAETPSIATEAAKKVKVSYSNVQDAVLDIQDAIAKSMFYPERKEETIIGNPEDALKESDVVVSGEIKEGTQYYFYLENQVSIAVPTEDGIDLYPSTQWPDMNQKASAAIIGKPFNYINVINNRIGGGFGGKVMYSSLVSAAATLASYVTRRPVRVNVDLSTNMKLIGKRFPIYVKYKAGFSKDGKLKVIDLDMYIDSGFKPSLLVNEFVHSVDEGYFSPNWKIVHQLVKTNKPTAMPCRAPGSVPASLVIESILEHAAKEINMHPILFKEVNLYEKGQVDILGRSLIHCTVRDLWYRLKQVAEVTERMRQVGTFNQNNLWRKRGITMCAVKYHINYFPPGHTVNVSIFSEDGTVNVMTSGTEMGQGLHTKMIQAVAKTLNIPLHFIKVRPSQNNVIPNPTFTGGSSGSELCVKAAINACNEINQRMQPIRDKMPDADWPALLKACFFNSIDLSARAKSDKADDMYRYHTYCAGVVETEVDVLTGEYQVRRVDIMADFGECINPIIDIGQVEGAFVMGLGAYLTEDFHYDKKSGLVLNDGTWEYKPPTTKDIPIDWRIHFMPDTPNPVGILSSKAVGEPPISLSVGALLTIKSCVESVREELTGERLFLPVEAPYTVEKVQLDTGITLDHLRV</sequence>
<dbReference type="Gene3D" id="3.30.365.10">
    <property type="entry name" value="Aldehyde oxidase/xanthine dehydrogenase, molybdopterin binding domain"/>
    <property type="match status" value="4"/>
</dbReference>
<dbReference type="SUPFAM" id="SSF54292">
    <property type="entry name" value="2Fe-2S ferredoxin-like"/>
    <property type="match status" value="1"/>
</dbReference>
<dbReference type="FunFam" id="3.30.365.10:FF:000002">
    <property type="entry name" value="Xanthine dehydrogenase oxidase"/>
    <property type="match status" value="1"/>
</dbReference>
<dbReference type="InterPro" id="IPR046867">
    <property type="entry name" value="AldOxase/xan_DH_MoCoBD2"/>
</dbReference>
<dbReference type="Pfam" id="PF03450">
    <property type="entry name" value="CO_deh_flav_C"/>
    <property type="match status" value="1"/>
</dbReference>
<dbReference type="SUPFAM" id="SSF55447">
    <property type="entry name" value="CO dehydrogenase flavoprotein C-terminal domain-like"/>
    <property type="match status" value="1"/>
</dbReference>
<dbReference type="InterPro" id="IPR037165">
    <property type="entry name" value="AldOxase/xan_DH_Mopterin-bd_sf"/>
</dbReference>
<dbReference type="GO" id="GO:0005506">
    <property type="term" value="F:iron ion binding"/>
    <property type="evidence" value="ECO:0007669"/>
    <property type="project" value="InterPro"/>
</dbReference>
<evidence type="ECO:0000256" key="10">
    <source>
        <dbReference type="PIRSR" id="PIRSR000127-1"/>
    </source>
</evidence>
<dbReference type="InterPro" id="IPR016169">
    <property type="entry name" value="FAD-bd_PCMH_sub2"/>
</dbReference>
<feature type="domain" description="FAD-binding PCMH-type" evidence="13">
    <location>
        <begin position="217"/>
        <end position="400"/>
    </location>
</feature>
<dbReference type="RefSeq" id="XP_055877753.1">
    <property type="nucleotide sequence ID" value="XM_056021778.1"/>
</dbReference>
<dbReference type="InterPro" id="IPR016166">
    <property type="entry name" value="FAD-bd_PCMH"/>
</dbReference>
<evidence type="ECO:0000256" key="9">
    <source>
        <dbReference type="ARBA" id="ARBA00034078"/>
    </source>
</evidence>
<comment type="similarity">
    <text evidence="2">Belongs to the xanthine dehydrogenase family.</text>
</comment>
<accession>A0A9W2ZSA0</accession>
<dbReference type="Gene3D" id="3.10.20.30">
    <property type="match status" value="1"/>
</dbReference>
<evidence type="ECO:0000256" key="4">
    <source>
        <dbReference type="ARBA" id="ARBA00022714"/>
    </source>
</evidence>
<feature type="binding site" evidence="12">
    <location>
        <position position="119"/>
    </location>
    <ligand>
        <name>[2Fe-2S] cluster</name>
        <dbReference type="ChEBI" id="CHEBI:190135"/>
        <label>2</label>
    </ligand>
</feature>
<dbReference type="FunFam" id="1.10.150.120:FF:000013">
    <property type="entry name" value="Predicted protein"/>
    <property type="match status" value="1"/>
</dbReference>
<comment type="cofactor">
    <cofactor evidence="1 11">
        <name>FAD</name>
        <dbReference type="ChEBI" id="CHEBI:57692"/>
    </cofactor>
</comment>
<dbReference type="SUPFAM" id="SSF54665">
    <property type="entry name" value="CO dehydrogenase molybdoprotein N-domain-like"/>
    <property type="match status" value="1"/>
</dbReference>
<feature type="binding site" evidence="12">
    <location>
        <position position="156"/>
    </location>
    <ligand>
        <name>[2Fe-2S] cluster</name>
        <dbReference type="ChEBI" id="CHEBI:190135"/>
        <label>2</label>
    </ligand>
</feature>
<dbReference type="CDD" id="cd00207">
    <property type="entry name" value="fer2"/>
    <property type="match status" value="1"/>
</dbReference>
<keyword evidence="14" id="KW-1185">Reference proteome</keyword>
<feature type="binding site" evidence="11">
    <location>
        <position position="408"/>
    </location>
    <ligand>
        <name>FAD</name>
        <dbReference type="ChEBI" id="CHEBI:57692"/>
    </ligand>
</feature>
<evidence type="ECO:0000259" key="13">
    <source>
        <dbReference type="PROSITE" id="PS51387"/>
    </source>
</evidence>
<feature type="binding site" evidence="12">
    <location>
        <position position="745"/>
    </location>
    <ligand>
        <name>Mo-molybdopterin</name>
        <dbReference type="ChEBI" id="CHEBI:71302"/>
    </ligand>
    <ligandPart>
        <name>Mo</name>
        <dbReference type="ChEBI" id="CHEBI:28685"/>
    </ligandPart>
</feature>
<protein>
    <submittedName>
        <fullName evidence="15">Uncharacterized protein LOC106053189</fullName>
    </submittedName>
</protein>
<dbReference type="SMART" id="SM01008">
    <property type="entry name" value="Ald_Xan_dh_C"/>
    <property type="match status" value="1"/>
</dbReference>
<feature type="binding site" evidence="12">
    <location>
        <position position="50"/>
    </location>
    <ligand>
        <name>[2Fe-2S] cluster</name>
        <dbReference type="ChEBI" id="CHEBI:190135"/>
        <label>1</label>
    </ligand>
</feature>
<keyword evidence="6" id="KW-0560">Oxidoreductase</keyword>
<dbReference type="Pfam" id="PF00111">
    <property type="entry name" value="Fer2"/>
    <property type="match status" value="1"/>
</dbReference>
<dbReference type="SUPFAM" id="SSF56003">
    <property type="entry name" value="Molybdenum cofactor-binding domain"/>
    <property type="match status" value="1"/>
</dbReference>
<dbReference type="InterPro" id="IPR008274">
    <property type="entry name" value="AldOxase/xan_DH_MoCoBD1"/>
</dbReference>
<dbReference type="PANTHER" id="PTHR11908:SF132">
    <property type="entry name" value="ALDEHYDE OXIDASE 1-RELATED"/>
    <property type="match status" value="1"/>
</dbReference>
<dbReference type="InterPro" id="IPR005107">
    <property type="entry name" value="CO_DH_flav_C"/>
</dbReference>
<evidence type="ECO:0000313" key="14">
    <source>
        <dbReference type="Proteomes" id="UP001165740"/>
    </source>
</evidence>
<dbReference type="InterPro" id="IPR000674">
    <property type="entry name" value="Ald_Oxase/Xan_DH_a/b"/>
</dbReference>
<keyword evidence="5 12" id="KW-0479">Metal-binding</keyword>
<feature type="binding site" evidence="12">
    <location>
        <position position="154"/>
    </location>
    <ligand>
        <name>[2Fe-2S] cluster</name>
        <dbReference type="ChEBI" id="CHEBI:190135"/>
        <label>2</label>
    </ligand>
</feature>
<name>A0A9W2ZSA0_BIOGL</name>
<comment type="cofactor">
    <cofactor evidence="12">
        <name>Mo-molybdopterin</name>
        <dbReference type="ChEBI" id="CHEBI:71302"/>
    </cofactor>
    <text evidence="12">Binds 1 Mo-molybdopterin (Mo-MPT) cofactor per subunit.</text>
</comment>
<feature type="binding site" evidence="12">
    <location>
        <position position="122"/>
    </location>
    <ligand>
        <name>[2Fe-2S] cluster</name>
        <dbReference type="ChEBI" id="CHEBI:190135"/>
        <label>2</label>
    </ligand>
</feature>
<dbReference type="InterPro" id="IPR036010">
    <property type="entry name" value="2Fe-2S_ferredoxin-like_sf"/>
</dbReference>
<dbReference type="Gene3D" id="3.30.390.50">
    <property type="entry name" value="CO dehydrogenase flavoprotein, C-terminal domain"/>
    <property type="match status" value="1"/>
</dbReference>
<feature type="binding site" evidence="12">
    <location>
        <position position="79"/>
    </location>
    <ligand>
        <name>[2Fe-2S] cluster</name>
        <dbReference type="ChEBI" id="CHEBI:190135"/>
        <label>1</label>
    </ligand>
</feature>
<evidence type="ECO:0000256" key="1">
    <source>
        <dbReference type="ARBA" id="ARBA00001974"/>
    </source>
</evidence>
<keyword evidence="11" id="KW-0285">Flavoprotein</keyword>
<evidence type="ECO:0000256" key="5">
    <source>
        <dbReference type="ARBA" id="ARBA00022723"/>
    </source>
</evidence>
<keyword evidence="8 12" id="KW-0411">Iron-sulfur</keyword>
<dbReference type="SMART" id="SM01092">
    <property type="entry name" value="CO_deh_flav_C"/>
    <property type="match status" value="1"/>
</dbReference>
<dbReference type="PROSITE" id="PS51387">
    <property type="entry name" value="FAD_PCMH"/>
    <property type="match status" value="1"/>
</dbReference>
<comment type="cofactor">
    <cofactor evidence="12">
        <name>[2Fe-2S] cluster</name>
        <dbReference type="ChEBI" id="CHEBI:190135"/>
    </cofactor>
    <text evidence="12">Binds 2 [2Fe-2S] clusters.</text>
</comment>
<evidence type="ECO:0000256" key="3">
    <source>
        <dbReference type="ARBA" id="ARBA00022505"/>
    </source>
</evidence>
<dbReference type="FunFam" id="3.30.390.50:FF:000003">
    <property type="entry name" value="Aldehyde oxidase1"/>
    <property type="match status" value="1"/>
</dbReference>
<keyword evidence="11" id="KW-0274">FAD</keyword>
<dbReference type="OMA" id="NAGSRWK"/>
<dbReference type="Pfam" id="PF20256">
    <property type="entry name" value="MoCoBD_2"/>
    <property type="match status" value="1"/>
</dbReference>
<comment type="cofactor">
    <cofactor evidence="9">
        <name>[2Fe-2S] cluster</name>
        <dbReference type="ChEBI" id="CHEBI:190135"/>
    </cofactor>
</comment>
<dbReference type="InterPro" id="IPR001041">
    <property type="entry name" value="2Fe-2S_ferredoxin-type"/>
</dbReference>
<dbReference type="InterPro" id="IPR016208">
    <property type="entry name" value="Ald_Oxase/xanthine_DH-like"/>
</dbReference>
<dbReference type="OrthoDB" id="8300278at2759"/>
<dbReference type="InterPro" id="IPR002888">
    <property type="entry name" value="2Fe-2S-bd"/>
</dbReference>
<dbReference type="Gene3D" id="3.90.1170.50">
    <property type="entry name" value="Aldehyde oxidase/xanthine dehydrogenase, a/b hammerhead"/>
    <property type="match status" value="1"/>
</dbReference>
<organism evidence="14 15">
    <name type="scientific">Biomphalaria glabrata</name>
    <name type="common">Bloodfluke planorb</name>
    <name type="synonym">Freshwater snail</name>
    <dbReference type="NCBI Taxonomy" id="6526"/>
    <lineage>
        <taxon>Eukaryota</taxon>
        <taxon>Metazoa</taxon>
        <taxon>Spiralia</taxon>
        <taxon>Lophotrochozoa</taxon>
        <taxon>Mollusca</taxon>
        <taxon>Gastropoda</taxon>
        <taxon>Heterobranchia</taxon>
        <taxon>Euthyneura</taxon>
        <taxon>Panpulmonata</taxon>
        <taxon>Hygrophila</taxon>
        <taxon>Lymnaeoidea</taxon>
        <taxon>Planorbidae</taxon>
        <taxon>Biomphalaria</taxon>
    </lineage>
</organism>
<dbReference type="PIRSF" id="PIRSF000127">
    <property type="entry name" value="Xanthine_DH"/>
    <property type="match status" value="1"/>
</dbReference>
<evidence type="ECO:0000256" key="11">
    <source>
        <dbReference type="PIRSR" id="PIRSR000127-2"/>
    </source>
</evidence>
<dbReference type="Pfam" id="PF01799">
    <property type="entry name" value="Fer2_2"/>
    <property type="match status" value="1"/>
</dbReference>
<feature type="binding site" evidence="12">
    <location>
        <position position="887"/>
    </location>
    <ligand>
        <name>Mo-molybdopterin</name>
        <dbReference type="ChEBI" id="CHEBI:71302"/>
    </ligand>
    <ligandPart>
        <name>Mo</name>
        <dbReference type="ChEBI" id="CHEBI:28685"/>
    </ligandPart>
</feature>
<dbReference type="InterPro" id="IPR036856">
    <property type="entry name" value="Ald_Oxase/Xan_DH_a/b_sf"/>
</dbReference>
<dbReference type="Proteomes" id="UP001165740">
    <property type="component" value="Chromosome 2"/>
</dbReference>
<dbReference type="FunFam" id="3.30.365.10:FF:000001">
    <property type="entry name" value="Xanthine dehydrogenase oxidase"/>
    <property type="match status" value="1"/>
</dbReference>
<feature type="binding site" evidence="12">
    <location>
        <position position="1052"/>
    </location>
    <ligand>
        <name>Mo-molybdopterin</name>
        <dbReference type="ChEBI" id="CHEBI:71302"/>
    </ligand>
    <ligandPart>
        <name>Mo</name>
        <dbReference type="ChEBI" id="CHEBI:28685"/>
    </ligandPart>
</feature>
<dbReference type="GeneID" id="106053189"/>
<keyword evidence="3 12" id="KW-0500">Molybdenum</keyword>
<keyword evidence="7 12" id="KW-0408">Iron</keyword>
<proteinExistence type="inferred from homology"/>